<name>A0A1E3T6M6_9MYCO</name>
<sequence length="295" mass="31561">MSRRRTRFGIAGVVLLVVAYLASIALYIGSGMGHPHVVVQDTSAGDGTKMTTDVEAIQSDNSVLVANISVVPGPGLLDPHTHALKDDLSIVAASAVTSSAQTWPKGTLPTVFRVSLVLTGEVADWPFDEYHSGPVVAQLSSGSAHTPVPATVTMVDRLLGWKVDVTRVNEAEPTGPYRVDLYRSPSTVAFGVAIVCVLIGLAGLGLFVAIETLRDRRKFQPPMTTWYAAMLFAVMPLRNALPDAPPFGSWIDITIVVWVIILLGIAMGIYISCWWRHLRLQPVTAAAPDGRPGDG</sequence>
<comment type="caution">
    <text evidence="2">The sequence shown here is derived from an EMBL/GenBank/DDBJ whole genome shotgun (WGS) entry which is preliminary data.</text>
</comment>
<keyword evidence="1" id="KW-0472">Membrane</keyword>
<dbReference type="PANTHER" id="PTHR37330">
    <property type="entry name" value="CONSERVED TRANSMEMBRANE PROTEIN-RELATED"/>
    <property type="match status" value="1"/>
</dbReference>
<dbReference type="STRING" id="243061.AWC25_20410"/>
<organism evidence="2 3">
    <name type="scientific">Mycobacterium sherrisii</name>
    <dbReference type="NCBI Taxonomy" id="243061"/>
    <lineage>
        <taxon>Bacteria</taxon>
        <taxon>Bacillati</taxon>
        <taxon>Actinomycetota</taxon>
        <taxon>Actinomycetes</taxon>
        <taxon>Mycobacteriales</taxon>
        <taxon>Mycobacteriaceae</taxon>
        <taxon>Mycobacterium</taxon>
        <taxon>Mycobacterium simiae complex</taxon>
    </lineage>
</organism>
<dbReference type="Pfam" id="PF14494">
    <property type="entry name" value="DUF4436"/>
    <property type="match status" value="1"/>
</dbReference>
<dbReference type="PANTHER" id="PTHR37330:SF1">
    <property type="entry name" value="CONSERVED TRANSMEMBRANE PROTEIN-RELATED"/>
    <property type="match status" value="1"/>
</dbReference>
<keyword evidence="1" id="KW-1133">Transmembrane helix</keyword>
<reference evidence="3" key="1">
    <citation type="submission" date="2016-09" db="EMBL/GenBank/DDBJ databases">
        <authorList>
            <person name="Greninger A.L."/>
            <person name="Jerome K.R."/>
            <person name="Mcnair B."/>
            <person name="Wallis C."/>
            <person name="Fang F."/>
        </authorList>
    </citation>
    <scope>NUCLEOTIDE SEQUENCE [LARGE SCALE GENOMIC DNA]</scope>
    <source>
        <strain evidence="3">BC1_M4</strain>
    </source>
</reference>
<feature type="transmembrane region" description="Helical" evidence="1">
    <location>
        <begin position="7"/>
        <end position="28"/>
    </location>
</feature>
<protein>
    <submittedName>
        <fullName evidence="2">DUF4436 domain-containing protein</fullName>
    </submittedName>
</protein>
<feature type="transmembrane region" description="Helical" evidence="1">
    <location>
        <begin position="222"/>
        <end position="241"/>
    </location>
</feature>
<dbReference type="AlphaFoldDB" id="A0A1E3T6M6"/>
<evidence type="ECO:0000256" key="1">
    <source>
        <dbReference type="SAM" id="Phobius"/>
    </source>
</evidence>
<feature type="transmembrane region" description="Helical" evidence="1">
    <location>
        <begin position="247"/>
        <end position="271"/>
    </location>
</feature>
<proteinExistence type="predicted"/>
<gene>
    <name evidence="2" type="ORF">BHQ21_04545</name>
</gene>
<dbReference type="InterPro" id="IPR027948">
    <property type="entry name" value="DUF4436"/>
</dbReference>
<keyword evidence="3" id="KW-1185">Reference proteome</keyword>
<evidence type="ECO:0000313" key="3">
    <source>
        <dbReference type="Proteomes" id="UP000094224"/>
    </source>
</evidence>
<dbReference type="EMBL" id="MIHC01000005">
    <property type="protein sequence ID" value="ODR09348.1"/>
    <property type="molecule type" value="Genomic_DNA"/>
</dbReference>
<evidence type="ECO:0000313" key="2">
    <source>
        <dbReference type="EMBL" id="ODR09348.1"/>
    </source>
</evidence>
<keyword evidence="1" id="KW-0812">Transmembrane</keyword>
<accession>A0A1E3T6M6</accession>
<dbReference type="Proteomes" id="UP000094224">
    <property type="component" value="Unassembled WGS sequence"/>
</dbReference>
<dbReference type="RefSeq" id="WP_069399121.1">
    <property type="nucleotide sequence ID" value="NZ_JACKTB010000047.1"/>
</dbReference>
<feature type="transmembrane region" description="Helical" evidence="1">
    <location>
        <begin position="188"/>
        <end position="210"/>
    </location>
</feature>